<protein>
    <recommendedName>
        <fullName evidence="4">YkgJ family cysteine cluster protein</fullName>
    </recommendedName>
</protein>
<name>A8ZU37_DESOH</name>
<keyword evidence="3" id="KW-1185">Reference proteome</keyword>
<dbReference type="RefSeq" id="WP_012173968.1">
    <property type="nucleotide sequence ID" value="NC_009943.1"/>
</dbReference>
<dbReference type="eggNOG" id="COG0727">
    <property type="taxonomic scope" value="Bacteria"/>
</dbReference>
<dbReference type="STRING" id="96561.Dole_0539"/>
<dbReference type="AlphaFoldDB" id="A8ZU37"/>
<proteinExistence type="predicted"/>
<dbReference type="PANTHER" id="PTHR35866:SF1">
    <property type="entry name" value="YKGJ FAMILY CYSTEINE CLUSTER PROTEIN"/>
    <property type="match status" value="1"/>
</dbReference>
<sequence>MPSDHTQPEEIFECKQCGDCCRGYGGTFVTPEDIAAISAYVHTDPKEFVEKWCAFSGSRPVLAQKADGYCVFWDRVCTIHPVKPRMCRAWPYIESVMIDPGNWEIMSSMCPGIKTGVGPETIRACVRRHLADLPPAGSRHLEQPVSEGRSTNDRHL</sequence>
<evidence type="ECO:0000313" key="2">
    <source>
        <dbReference type="EMBL" id="ABW66349.1"/>
    </source>
</evidence>
<gene>
    <name evidence="2" type="ordered locus">Dole_0539</name>
</gene>
<dbReference type="HOGENOM" id="CLU_125010_0_0_7"/>
<dbReference type="EMBL" id="CP000859">
    <property type="protein sequence ID" value="ABW66349.1"/>
    <property type="molecule type" value="Genomic_DNA"/>
</dbReference>
<reference evidence="2 3" key="1">
    <citation type="submission" date="2007-10" db="EMBL/GenBank/DDBJ databases">
        <title>Complete sequence of Desulfococcus oleovorans Hxd3.</title>
        <authorList>
            <consortium name="US DOE Joint Genome Institute"/>
            <person name="Copeland A."/>
            <person name="Lucas S."/>
            <person name="Lapidus A."/>
            <person name="Barry K."/>
            <person name="Glavina del Rio T."/>
            <person name="Dalin E."/>
            <person name="Tice H."/>
            <person name="Pitluck S."/>
            <person name="Kiss H."/>
            <person name="Brettin T."/>
            <person name="Bruce D."/>
            <person name="Detter J.C."/>
            <person name="Han C."/>
            <person name="Schmutz J."/>
            <person name="Larimer F."/>
            <person name="Land M."/>
            <person name="Hauser L."/>
            <person name="Kyrpides N."/>
            <person name="Kim E."/>
            <person name="Wawrik B."/>
            <person name="Richardson P."/>
        </authorList>
    </citation>
    <scope>NUCLEOTIDE SEQUENCE [LARGE SCALE GENOMIC DNA]</scope>
    <source>
        <strain evidence="3">DSM 6200 / JCM 39069 / Hxd3</strain>
    </source>
</reference>
<dbReference type="InterPro" id="IPR005358">
    <property type="entry name" value="Puta_zinc/iron-chelating_dom"/>
</dbReference>
<evidence type="ECO:0008006" key="4">
    <source>
        <dbReference type="Google" id="ProtNLM"/>
    </source>
</evidence>
<dbReference type="Pfam" id="PF03692">
    <property type="entry name" value="CxxCxxCC"/>
    <property type="match status" value="1"/>
</dbReference>
<evidence type="ECO:0000256" key="1">
    <source>
        <dbReference type="SAM" id="MobiDB-lite"/>
    </source>
</evidence>
<organism evidence="2 3">
    <name type="scientific">Desulfosudis oleivorans (strain DSM 6200 / JCM 39069 / Hxd3)</name>
    <name type="common">Desulfococcus oleovorans</name>
    <dbReference type="NCBI Taxonomy" id="96561"/>
    <lineage>
        <taxon>Bacteria</taxon>
        <taxon>Pseudomonadati</taxon>
        <taxon>Thermodesulfobacteriota</taxon>
        <taxon>Desulfobacteria</taxon>
        <taxon>Desulfobacterales</taxon>
        <taxon>Desulfosudaceae</taxon>
        <taxon>Desulfosudis</taxon>
    </lineage>
</organism>
<dbReference type="Proteomes" id="UP000008561">
    <property type="component" value="Chromosome"/>
</dbReference>
<dbReference type="KEGG" id="dol:Dole_0539"/>
<dbReference type="OrthoDB" id="9810361at2"/>
<feature type="region of interest" description="Disordered" evidence="1">
    <location>
        <begin position="135"/>
        <end position="156"/>
    </location>
</feature>
<accession>A8ZU37</accession>
<dbReference type="PANTHER" id="PTHR35866">
    <property type="entry name" value="PUTATIVE-RELATED"/>
    <property type="match status" value="1"/>
</dbReference>
<evidence type="ECO:0000313" key="3">
    <source>
        <dbReference type="Proteomes" id="UP000008561"/>
    </source>
</evidence>